<dbReference type="EMBL" id="CP091139">
    <property type="protein sequence ID" value="UUT35857.1"/>
    <property type="molecule type" value="Genomic_DNA"/>
</dbReference>
<dbReference type="RefSeq" id="WP_259612488.1">
    <property type="nucleotide sequence ID" value="NZ_CP091139.2"/>
</dbReference>
<reference evidence="1" key="1">
    <citation type="submission" date="2022-01" db="EMBL/GenBank/DDBJ databases">
        <title>Microbacterium eymi and Microbacterium rhizovicinus sp. nov., isolated from the rhizospheric soil of Elymus tsukushiensis, a plant native to the Dokdo Islands, Republic of Korea.</title>
        <authorList>
            <person name="Hwang Y.J."/>
        </authorList>
    </citation>
    <scope>NUCLEOTIDE SEQUENCE</scope>
    <source>
        <strain evidence="1">KUDC0405</strain>
    </source>
</reference>
<evidence type="ECO:0000313" key="2">
    <source>
        <dbReference type="Proteomes" id="UP001054811"/>
    </source>
</evidence>
<sequence>MRLGIVIGAWIVFALALRIVVRRRSPWPVMAAVGGVVMPALAS</sequence>
<dbReference type="Proteomes" id="UP001054811">
    <property type="component" value="Chromosome"/>
</dbReference>
<organism evidence="1 2">
    <name type="scientific">Microbacterium elymi</name>
    <dbReference type="NCBI Taxonomy" id="2909587"/>
    <lineage>
        <taxon>Bacteria</taxon>
        <taxon>Bacillati</taxon>
        <taxon>Actinomycetota</taxon>
        <taxon>Actinomycetes</taxon>
        <taxon>Micrococcales</taxon>
        <taxon>Microbacteriaceae</taxon>
        <taxon>Microbacterium</taxon>
    </lineage>
</organism>
<proteinExistence type="predicted"/>
<keyword evidence="2" id="KW-1185">Reference proteome</keyword>
<evidence type="ECO:0000313" key="1">
    <source>
        <dbReference type="EMBL" id="UUT35857.1"/>
    </source>
</evidence>
<protein>
    <submittedName>
        <fullName evidence="1">Uncharacterized protein</fullName>
    </submittedName>
</protein>
<accession>A0ABY5NL20</accession>
<gene>
    <name evidence="1" type="ORF">L2X98_22055</name>
</gene>
<name>A0ABY5NL20_9MICO</name>